<name>A0A3D8PPD6_9BACI</name>
<comment type="caution">
    <text evidence="2">The sequence shown here is derived from an EMBL/GenBank/DDBJ whole genome shotgun (WGS) entry which is preliminary data.</text>
</comment>
<dbReference type="RefSeq" id="WP_115773770.1">
    <property type="nucleotide sequence ID" value="NZ_PIOC01000019.1"/>
</dbReference>
<sequence length="338" mass="36009">MTKKFKRFLSVLFIVGIALVIAACGSSSTSSEGESGKSSGGNGEQIFVSIGTSSASGTFHIIGGALADIWTEELENVTATARTAPGSSAENVPMLQEQQIEVATLTSEQAHFGYRGGELYDERFEGLRAISGGHIGELQIIANADNGIESIADLEGKRIGKGAPGSTSESMAYLVMEAYGIEDWTPVDGSNADDFNNLRDGNVDAVFSPLGAPTPGIMELDAVMNLNFLPIDDDKAEAIVKDRPYFFKATVDAGAYNSLEEDYNTIAYGTVIATSADMDEDLIYDLSKLLYESTDRLAGIHAQGSFYSLENATTGVTIPYHKGAAKYLEEQGIEVESE</sequence>
<organism evidence="2 3">
    <name type="scientific">Oceanobacillus arenosus</name>
    <dbReference type="NCBI Taxonomy" id="1229153"/>
    <lineage>
        <taxon>Bacteria</taxon>
        <taxon>Bacillati</taxon>
        <taxon>Bacillota</taxon>
        <taxon>Bacilli</taxon>
        <taxon>Bacillales</taxon>
        <taxon>Bacillaceae</taxon>
        <taxon>Oceanobacillus</taxon>
    </lineage>
</organism>
<dbReference type="PANTHER" id="PTHR42941:SF1">
    <property type="entry name" value="SLL1037 PROTEIN"/>
    <property type="match status" value="1"/>
</dbReference>
<evidence type="ECO:0008006" key="4">
    <source>
        <dbReference type="Google" id="ProtNLM"/>
    </source>
</evidence>
<dbReference type="SUPFAM" id="SSF53850">
    <property type="entry name" value="Periplasmic binding protein-like II"/>
    <property type="match status" value="1"/>
</dbReference>
<evidence type="ECO:0000313" key="3">
    <source>
        <dbReference type="Proteomes" id="UP000257143"/>
    </source>
</evidence>
<dbReference type="EMBL" id="PIOC01000019">
    <property type="protein sequence ID" value="RDW17522.1"/>
    <property type="molecule type" value="Genomic_DNA"/>
</dbReference>
<evidence type="ECO:0000256" key="1">
    <source>
        <dbReference type="SAM" id="SignalP"/>
    </source>
</evidence>
<dbReference type="InterPro" id="IPR011852">
    <property type="entry name" value="TRAP_TAXI"/>
</dbReference>
<dbReference type="OrthoDB" id="9776669at2"/>
<keyword evidence="3" id="KW-1185">Reference proteome</keyword>
<feature type="chain" id="PRO_5039413577" description="C4-dicarboxylate ABC transporter substrate-binding protein" evidence="1">
    <location>
        <begin position="23"/>
        <end position="338"/>
    </location>
</feature>
<feature type="signal peptide" evidence="1">
    <location>
        <begin position="1"/>
        <end position="22"/>
    </location>
</feature>
<dbReference type="PANTHER" id="PTHR42941">
    <property type="entry name" value="SLL1037 PROTEIN"/>
    <property type="match status" value="1"/>
</dbReference>
<keyword evidence="1" id="KW-0732">Signal</keyword>
<accession>A0A3D8PPD6</accession>
<dbReference type="PROSITE" id="PS51257">
    <property type="entry name" value="PROKAR_LIPOPROTEIN"/>
    <property type="match status" value="1"/>
</dbReference>
<proteinExistence type="predicted"/>
<evidence type="ECO:0000313" key="2">
    <source>
        <dbReference type="EMBL" id="RDW17522.1"/>
    </source>
</evidence>
<dbReference type="Pfam" id="PF16868">
    <property type="entry name" value="NMT1_3"/>
    <property type="match status" value="1"/>
</dbReference>
<gene>
    <name evidence="2" type="ORF">CWR48_13430</name>
</gene>
<dbReference type="AlphaFoldDB" id="A0A3D8PPD6"/>
<dbReference type="NCBIfam" id="TIGR02122">
    <property type="entry name" value="TRAP_TAXI"/>
    <property type="match status" value="1"/>
</dbReference>
<dbReference type="Gene3D" id="3.40.190.10">
    <property type="entry name" value="Periplasmic binding protein-like II"/>
    <property type="match status" value="2"/>
</dbReference>
<dbReference type="Proteomes" id="UP000257143">
    <property type="component" value="Unassembled WGS sequence"/>
</dbReference>
<reference evidence="3" key="1">
    <citation type="submission" date="2017-11" db="EMBL/GenBank/DDBJ databases">
        <authorList>
            <person name="Zhu W."/>
        </authorList>
    </citation>
    <scope>NUCLEOTIDE SEQUENCE [LARGE SCALE GENOMIC DNA]</scope>
    <source>
        <strain evidence="3">CAU 1183</strain>
    </source>
</reference>
<protein>
    <recommendedName>
        <fullName evidence="4">C4-dicarboxylate ABC transporter substrate-binding protein</fullName>
    </recommendedName>
</protein>
<dbReference type="CDD" id="cd13520">
    <property type="entry name" value="PBP2_TAXI_TRAP"/>
    <property type="match status" value="1"/>
</dbReference>